<dbReference type="eggNOG" id="KOG1337">
    <property type="taxonomic scope" value="Eukaryota"/>
</dbReference>
<name>H3B053_LATCH</name>
<reference evidence="3" key="3">
    <citation type="submission" date="2025-09" db="UniProtKB">
        <authorList>
            <consortium name="Ensembl"/>
        </authorList>
    </citation>
    <scope>IDENTIFICATION</scope>
</reference>
<reference evidence="4" key="1">
    <citation type="submission" date="2011-08" db="EMBL/GenBank/DDBJ databases">
        <title>The draft genome of Latimeria chalumnae.</title>
        <authorList>
            <person name="Di Palma F."/>
            <person name="Alfoldi J."/>
            <person name="Johnson J."/>
            <person name="Berlin A."/>
            <person name="Gnerre S."/>
            <person name="Jaffe D."/>
            <person name="MacCallum I."/>
            <person name="Young S."/>
            <person name="Walker B.J."/>
            <person name="Lander E."/>
            <person name="Lindblad-Toh K."/>
        </authorList>
    </citation>
    <scope>NUCLEOTIDE SEQUENCE [LARGE SCALE GENOMIC DNA]</scope>
    <source>
        <strain evidence="4">Wild caught</strain>
    </source>
</reference>
<evidence type="ECO:0000256" key="1">
    <source>
        <dbReference type="SAM" id="MobiDB-lite"/>
    </source>
</evidence>
<organism evidence="3 4">
    <name type="scientific">Latimeria chalumnae</name>
    <name type="common">Coelacanth</name>
    <dbReference type="NCBI Taxonomy" id="7897"/>
    <lineage>
        <taxon>Eukaryota</taxon>
        <taxon>Metazoa</taxon>
        <taxon>Chordata</taxon>
        <taxon>Craniata</taxon>
        <taxon>Vertebrata</taxon>
        <taxon>Euteleostomi</taxon>
        <taxon>Coelacanthiformes</taxon>
        <taxon>Coelacanthidae</taxon>
        <taxon>Latimeria</taxon>
    </lineage>
</organism>
<reference evidence="3" key="2">
    <citation type="submission" date="2025-08" db="UniProtKB">
        <authorList>
            <consortium name="Ensembl"/>
        </authorList>
    </citation>
    <scope>IDENTIFICATION</scope>
</reference>
<protein>
    <submittedName>
        <fullName evidence="3">SET domain containing 3, actin histidine methyltransferase</fullName>
    </submittedName>
</protein>
<dbReference type="Ensembl" id="ENSLACT00000015380.1">
    <property type="protein sequence ID" value="ENSLACP00000015274.1"/>
    <property type="gene ID" value="ENSLACG00000013444.1"/>
</dbReference>
<evidence type="ECO:0000313" key="4">
    <source>
        <dbReference type="Proteomes" id="UP000008672"/>
    </source>
</evidence>
<dbReference type="Gene3D" id="3.90.1420.10">
    <property type="entry name" value="Rubisco LSMT, substrate-binding domain"/>
    <property type="match status" value="1"/>
</dbReference>
<dbReference type="EMBL" id="AFYH01024483">
    <property type="status" value="NOT_ANNOTATED_CDS"/>
    <property type="molecule type" value="Genomic_DNA"/>
</dbReference>
<feature type="domain" description="Rubisco LSMT substrate-binding" evidence="2">
    <location>
        <begin position="76"/>
        <end position="198"/>
    </location>
</feature>
<dbReference type="STRING" id="7897.ENSLACP00000015274"/>
<accession>H3B053</accession>
<evidence type="ECO:0000259" key="2">
    <source>
        <dbReference type="Pfam" id="PF09273"/>
    </source>
</evidence>
<dbReference type="InterPro" id="IPR036464">
    <property type="entry name" value="Rubisco_LSMT_subst-bd_sf"/>
</dbReference>
<keyword evidence="4" id="KW-1185">Reference proteome</keyword>
<dbReference type="FunFam" id="3.90.1420.10:FF:000001">
    <property type="entry name" value="histone-lysine N-methyltransferase setd3 isoform X1"/>
    <property type="match status" value="1"/>
</dbReference>
<dbReference type="EMBL" id="AFYH01024484">
    <property type="status" value="NOT_ANNOTATED_CDS"/>
    <property type="molecule type" value="Genomic_DNA"/>
</dbReference>
<evidence type="ECO:0000313" key="3">
    <source>
        <dbReference type="Ensembl" id="ENSLACP00000015274.1"/>
    </source>
</evidence>
<dbReference type="Pfam" id="PF09273">
    <property type="entry name" value="Rubis-subs-bind"/>
    <property type="match status" value="1"/>
</dbReference>
<dbReference type="Bgee" id="ENSLACG00000013444">
    <property type="expression patterns" value="Expressed in mesonephros and 6 other cell types or tissues"/>
</dbReference>
<dbReference type="Proteomes" id="UP000008672">
    <property type="component" value="Unassembled WGS sequence"/>
</dbReference>
<dbReference type="EMBL" id="AFYH01024486">
    <property type="status" value="NOT_ANNOTATED_CDS"/>
    <property type="molecule type" value="Genomic_DNA"/>
</dbReference>
<proteinExistence type="predicted"/>
<dbReference type="InParanoid" id="H3B053"/>
<dbReference type="AlphaFoldDB" id="H3B053"/>
<sequence length="302" mass="33973">ITTGYNLEDDRCECVALQDYKVGEQVNSFSGIVNNVKCYVVSYGFFFSLKKLCKKIRRHDITNGIPGNSNSQQIYKMYILGGGGLHSSSVFALHCSEPPISAQLLAFLRVFCMSEEELKDHLVGEHAIDKIFTLGNSEFPVSWDNEIKLWTFLETRAVLLLKTYKTTSENDKSLLANPELSFHARMAIKLRLAEKEILEKAIQSATAKIDHFRKQLQEDAPLPKYEESNIAFLENNVADSKLPVILRKIEEEADEQGEFKMAEELAEATATEDALVNGENSIPNGTKSEDENLSPDEVEKKD</sequence>
<feature type="region of interest" description="Disordered" evidence="1">
    <location>
        <begin position="263"/>
        <end position="302"/>
    </location>
</feature>
<dbReference type="SUPFAM" id="SSF81822">
    <property type="entry name" value="RuBisCo LSMT C-terminal, substrate-binding domain"/>
    <property type="match status" value="1"/>
</dbReference>
<dbReference type="OMA" id="SFHARMA"/>
<dbReference type="InterPro" id="IPR015353">
    <property type="entry name" value="Rubisco_LSMT_subst-bd"/>
</dbReference>
<dbReference type="GeneTree" id="ENSGT00940000153577"/>
<dbReference type="EMBL" id="AFYH01024485">
    <property type="status" value="NOT_ANNOTATED_CDS"/>
    <property type="molecule type" value="Genomic_DNA"/>
</dbReference>